<dbReference type="EMBL" id="JBIGHY010000015">
    <property type="protein sequence ID" value="MFG6417029.1"/>
    <property type="molecule type" value="Genomic_DNA"/>
</dbReference>
<dbReference type="InterPro" id="IPR017468">
    <property type="entry name" value="Chain_len_reg_EpsF"/>
</dbReference>
<keyword evidence="12" id="KW-1185">Reference proteome</keyword>
<evidence type="ECO:0000256" key="7">
    <source>
        <dbReference type="SAM" id="MobiDB-lite"/>
    </source>
</evidence>
<dbReference type="InterPro" id="IPR003856">
    <property type="entry name" value="LPS_length_determ_N"/>
</dbReference>
<keyword evidence="2" id="KW-1003">Cell membrane</keyword>
<dbReference type="InterPro" id="IPR050445">
    <property type="entry name" value="Bact_polysacc_biosynth/exp"/>
</dbReference>
<evidence type="ECO:0000259" key="10">
    <source>
        <dbReference type="Pfam" id="PF13807"/>
    </source>
</evidence>
<dbReference type="PANTHER" id="PTHR32309">
    <property type="entry name" value="TYROSINE-PROTEIN KINASE"/>
    <property type="match status" value="1"/>
</dbReference>
<dbReference type="RefSeq" id="WP_394473088.1">
    <property type="nucleotide sequence ID" value="NZ_JBIGHY010000015.1"/>
</dbReference>
<feature type="domain" description="Tyrosine-protein kinase G-rich" evidence="10">
    <location>
        <begin position="344"/>
        <end position="418"/>
    </location>
</feature>
<keyword evidence="3 8" id="KW-0812">Transmembrane</keyword>
<gene>
    <name evidence="11" type="primary">epsF</name>
    <name evidence="11" type="ORF">ACG02S_24340</name>
</gene>
<comment type="caution">
    <text evidence="11">The sequence shown here is derived from an EMBL/GenBank/DDBJ whole genome shotgun (WGS) entry which is preliminary data.</text>
</comment>
<comment type="subcellular location">
    <subcellularLocation>
        <location evidence="1">Cell membrane</location>
        <topology evidence="1">Multi-pass membrane protein</topology>
    </subcellularLocation>
</comment>
<dbReference type="NCBIfam" id="TIGR03017">
    <property type="entry name" value="EpsF"/>
    <property type="match status" value="1"/>
</dbReference>
<evidence type="ECO:0000256" key="4">
    <source>
        <dbReference type="ARBA" id="ARBA00022989"/>
    </source>
</evidence>
<evidence type="ECO:0000259" key="9">
    <source>
        <dbReference type="Pfam" id="PF02706"/>
    </source>
</evidence>
<evidence type="ECO:0000313" key="11">
    <source>
        <dbReference type="EMBL" id="MFG6417029.1"/>
    </source>
</evidence>
<evidence type="ECO:0000313" key="12">
    <source>
        <dbReference type="Proteomes" id="UP001606300"/>
    </source>
</evidence>
<evidence type="ECO:0000256" key="3">
    <source>
        <dbReference type="ARBA" id="ARBA00022692"/>
    </source>
</evidence>
<feature type="region of interest" description="Disordered" evidence="7">
    <location>
        <begin position="228"/>
        <end position="248"/>
    </location>
</feature>
<feature type="domain" description="Polysaccharide chain length determinant N-terminal" evidence="9">
    <location>
        <begin position="5"/>
        <end position="88"/>
    </location>
</feature>
<feature type="transmembrane region" description="Helical" evidence="8">
    <location>
        <begin position="397"/>
        <end position="419"/>
    </location>
</feature>
<reference evidence="11 12" key="1">
    <citation type="submission" date="2024-09" db="EMBL/GenBank/DDBJ databases">
        <title>Novel species of the genus Pelomonas and Roseateles isolated from streams.</title>
        <authorList>
            <person name="Lu H."/>
        </authorList>
    </citation>
    <scope>NUCLEOTIDE SEQUENCE [LARGE SCALE GENOMIC DNA]</scope>
    <source>
        <strain evidence="11 12">DC23W</strain>
    </source>
</reference>
<evidence type="ECO:0000256" key="8">
    <source>
        <dbReference type="SAM" id="Phobius"/>
    </source>
</evidence>
<dbReference type="InterPro" id="IPR032807">
    <property type="entry name" value="GNVR"/>
</dbReference>
<accession>A0ABW7EU44</accession>
<dbReference type="Proteomes" id="UP001606300">
    <property type="component" value="Unassembled WGS sequence"/>
</dbReference>
<name>A0ABW7EU44_9BURK</name>
<evidence type="ECO:0000256" key="2">
    <source>
        <dbReference type="ARBA" id="ARBA00022475"/>
    </source>
</evidence>
<organism evidence="11 12">
    <name type="scientific">Pelomonas dachongensis</name>
    <dbReference type="NCBI Taxonomy" id="3299029"/>
    <lineage>
        <taxon>Bacteria</taxon>
        <taxon>Pseudomonadati</taxon>
        <taxon>Pseudomonadota</taxon>
        <taxon>Betaproteobacteria</taxon>
        <taxon>Burkholderiales</taxon>
        <taxon>Sphaerotilaceae</taxon>
        <taxon>Roseateles</taxon>
    </lineage>
</organism>
<feature type="coiled-coil region" evidence="6">
    <location>
        <begin position="257"/>
        <end position="305"/>
    </location>
</feature>
<evidence type="ECO:0000256" key="5">
    <source>
        <dbReference type="ARBA" id="ARBA00023136"/>
    </source>
</evidence>
<proteinExistence type="predicted"/>
<sequence length="477" mass="51749">MTFAQFLSILRARKWAALLVFSLVVVTTVAVSLLLPKQYAGAASVVVDVKPDPVSANALSGLTAPGFMATQVDILQSERVALRVIRDLKLTENASIREQWQTETGGEGTLEQYLVQFLQKYLDVKPSQLSNVISIEFRSPSPQFAAGLANAFAQAYINTTLELRSGPAKQFNSFFQAQTKEARDSLETAQQRLSAFQQANGIIATDERLDIEGARLAELNSQLTQSQALSAESTSRQTQAQGSQSDRLQEVLNNPLISGLKADLTRNEARLQELSQRLGDKHPQVLEVRANNAELRSRIEAETRRVTGGVTMSNTINKSREGQVRASLEAQRAKVLQMKAVRDEGLVLQRDVENAQRVFDNLVARMNQSSLEAQNTQSYASVLTEAQAPTKHSSPKMLLNTLLAVFLGGLLAVGVALLMELTDRRVRSPEDVVAALGLPVLGSLPVPNAKRFNPARPVALGLQRAASLGAPGSSSGV</sequence>
<keyword evidence="5 8" id="KW-0472">Membrane</keyword>
<protein>
    <submittedName>
        <fullName evidence="11">Chain length determinant protein EpsF</fullName>
    </submittedName>
</protein>
<dbReference type="PANTHER" id="PTHR32309:SF13">
    <property type="entry name" value="FERRIC ENTEROBACTIN TRANSPORT PROTEIN FEPE"/>
    <property type="match status" value="1"/>
</dbReference>
<dbReference type="Pfam" id="PF13807">
    <property type="entry name" value="GNVR"/>
    <property type="match status" value="1"/>
</dbReference>
<evidence type="ECO:0000256" key="6">
    <source>
        <dbReference type="SAM" id="Coils"/>
    </source>
</evidence>
<keyword evidence="6" id="KW-0175">Coiled coil</keyword>
<evidence type="ECO:0000256" key="1">
    <source>
        <dbReference type="ARBA" id="ARBA00004651"/>
    </source>
</evidence>
<keyword evidence="4 8" id="KW-1133">Transmembrane helix</keyword>
<dbReference type="Pfam" id="PF02706">
    <property type="entry name" value="Wzz"/>
    <property type="match status" value="1"/>
</dbReference>